<dbReference type="GO" id="GO:0005634">
    <property type="term" value="C:nucleus"/>
    <property type="evidence" value="ECO:0007669"/>
    <property type="project" value="UniProtKB-SubCell"/>
</dbReference>
<comment type="subcellular location">
    <subcellularLocation>
        <location evidence="1">Nucleus</location>
    </subcellularLocation>
</comment>
<dbReference type="RefSeq" id="XP_014543117.2">
    <property type="nucleotide sequence ID" value="XM_014687631.2"/>
</dbReference>
<evidence type="ECO:0000259" key="4">
    <source>
        <dbReference type="PROSITE" id="PS50048"/>
    </source>
</evidence>
<dbReference type="GO" id="GO:0045944">
    <property type="term" value="P:positive regulation of transcription by RNA polymerase II"/>
    <property type="evidence" value="ECO:0007669"/>
    <property type="project" value="TreeGrafter"/>
</dbReference>
<dbReference type="Gene3D" id="4.10.240.10">
    <property type="entry name" value="Zn(2)-C6 fungal-type DNA-binding domain"/>
    <property type="match status" value="1"/>
</dbReference>
<dbReference type="KEGG" id="mbrn:26243918"/>
<evidence type="ECO:0000256" key="3">
    <source>
        <dbReference type="SAM" id="MobiDB-lite"/>
    </source>
</evidence>
<dbReference type="GO" id="GO:0000976">
    <property type="term" value="F:transcription cis-regulatory region binding"/>
    <property type="evidence" value="ECO:0007669"/>
    <property type="project" value="TreeGrafter"/>
</dbReference>
<dbReference type="PROSITE" id="PS00463">
    <property type="entry name" value="ZN2_CY6_FUNGAL_1"/>
    <property type="match status" value="1"/>
</dbReference>
<feature type="domain" description="Zn(2)-C6 fungal-type" evidence="4">
    <location>
        <begin position="62"/>
        <end position="90"/>
    </location>
</feature>
<dbReference type="SUPFAM" id="SSF57701">
    <property type="entry name" value="Zn2/Cys6 DNA-binding domain"/>
    <property type="match status" value="1"/>
</dbReference>
<dbReference type="PANTHER" id="PTHR37534">
    <property type="entry name" value="TRANSCRIPTIONAL ACTIVATOR PROTEIN UGA3"/>
    <property type="match status" value="1"/>
</dbReference>
<dbReference type="OrthoDB" id="3477330at2759"/>
<dbReference type="InterPro" id="IPR001138">
    <property type="entry name" value="Zn2Cys6_DnaBD"/>
</dbReference>
<name>A0A7D5Z568_9HYPO</name>
<keyword evidence="2" id="KW-0539">Nucleus</keyword>
<proteinExistence type="predicted"/>
<dbReference type="InterPro" id="IPR021858">
    <property type="entry name" value="Fun_TF"/>
</dbReference>
<dbReference type="CDD" id="cd00067">
    <property type="entry name" value="GAL4"/>
    <property type="match status" value="1"/>
</dbReference>
<dbReference type="GeneID" id="26243918"/>
<accession>A0A7D5Z568</accession>
<reference evidence="5 6" key="1">
    <citation type="submission" date="2020-07" db="EMBL/GenBank/DDBJ databases">
        <title>Telomere length de novo assembly of all 7 chromosomes of the fungus, Metarhizium brunneum, using a novel assembly pipeline.</title>
        <authorList>
            <person name="Saud z."/>
            <person name="Kortsinoglou A."/>
            <person name="Kouvelis V.N."/>
            <person name="Butt T.M."/>
        </authorList>
    </citation>
    <scope>NUCLEOTIDE SEQUENCE [LARGE SCALE GENOMIC DNA]</scope>
    <source>
        <strain evidence="5 6">4556</strain>
    </source>
</reference>
<dbReference type="InterPro" id="IPR036864">
    <property type="entry name" value="Zn2-C6_fun-type_DNA-bd_sf"/>
</dbReference>
<evidence type="ECO:0000313" key="6">
    <source>
        <dbReference type="Proteomes" id="UP000510686"/>
    </source>
</evidence>
<protein>
    <submittedName>
        <fullName evidence="5">Arginine metabolism regulation protein II</fullName>
    </submittedName>
</protein>
<evidence type="ECO:0000256" key="1">
    <source>
        <dbReference type="ARBA" id="ARBA00004123"/>
    </source>
</evidence>
<dbReference type="Pfam" id="PF00172">
    <property type="entry name" value="Zn_clus"/>
    <property type="match status" value="1"/>
</dbReference>
<dbReference type="SMART" id="SM00066">
    <property type="entry name" value="GAL4"/>
    <property type="match status" value="1"/>
</dbReference>
<dbReference type="PANTHER" id="PTHR37534:SF49">
    <property type="entry name" value="LYSINE BIOSYNTHESIS REGULATORY PROTEIN LYS14"/>
    <property type="match status" value="1"/>
</dbReference>
<dbReference type="GO" id="GO:0000981">
    <property type="term" value="F:DNA-binding transcription factor activity, RNA polymerase II-specific"/>
    <property type="evidence" value="ECO:0007669"/>
    <property type="project" value="InterPro"/>
</dbReference>
<dbReference type="AlphaFoldDB" id="A0A7D5Z568"/>
<gene>
    <name evidence="5" type="primary">ARG81_0</name>
    <name evidence="5" type="ORF">G6M90_00g031830</name>
</gene>
<keyword evidence="6" id="KW-1185">Reference proteome</keyword>
<sequence length="547" mass="60446">MAPIVFQGISETSRWTHIQLLTTSQSLSLPTTETVDMFNPSMATSGRTPTGSRKKKTRTFSGCWTCRSRRIKCDERRPVCDRCSRARIACQGYGVRLNWTNAPSSSATTTDGRPTVSGNDKYAGSADNRAVAAFGGSWEYAQHTPPCSYPRFRSVQADELAVPSCQRDLLHHWVSFMCKNMVPVDLVDNPYRLVYLPFAFNGIHLPVTQSSSNLALFHGLCAASAENQLYLGVAKPGVTKLLAARHNRLALQHLQLAIDFQSPRDSDNVTAVLSAILFCILGDVVGGEGRNWRGHVQGALGCLADPSEIEVQAGSHMHLVLEQLLCLAVFGNVKTTYDIDALIAKLPGAISYMSQYHGVDKFILRSVFAINRYVAGSGSRSDTASSKLDLQRLELQASLHAPATVSPGIYLRREDAQAAMHYAHVYYYALLIYFQRCIYQSSPESVSGMVDRALCHLETAEEIAGASNGCILLWPCLVIAAECGSAYMKARALEWFKRKRRHGFASVDTGADILANYWKWRDENPDEASRTTWQEFVRGTEDDVVPI</sequence>
<feature type="region of interest" description="Disordered" evidence="3">
    <location>
        <begin position="103"/>
        <end position="122"/>
    </location>
</feature>
<dbReference type="EMBL" id="CP058933">
    <property type="protein sequence ID" value="QLI66769.1"/>
    <property type="molecule type" value="Genomic_DNA"/>
</dbReference>
<organism evidence="5 6">
    <name type="scientific">Metarhizium brunneum</name>
    <dbReference type="NCBI Taxonomy" id="500148"/>
    <lineage>
        <taxon>Eukaryota</taxon>
        <taxon>Fungi</taxon>
        <taxon>Dikarya</taxon>
        <taxon>Ascomycota</taxon>
        <taxon>Pezizomycotina</taxon>
        <taxon>Sordariomycetes</taxon>
        <taxon>Hypocreomycetidae</taxon>
        <taxon>Hypocreales</taxon>
        <taxon>Clavicipitaceae</taxon>
        <taxon>Metarhizium</taxon>
    </lineage>
</organism>
<feature type="compositionally biased region" description="Polar residues" evidence="3">
    <location>
        <begin position="103"/>
        <end position="118"/>
    </location>
</feature>
<evidence type="ECO:0000313" key="5">
    <source>
        <dbReference type="EMBL" id="QLI66769.1"/>
    </source>
</evidence>
<evidence type="ECO:0000256" key="2">
    <source>
        <dbReference type="ARBA" id="ARBA00023242"/>
    </source>
</evidence>
<dbReference type="Pfam" id="PF11951">
    <property type="entry name" value="Fungal_trans_2"/>
    <property type="match status" value="1"/>
</dbReference>
<dbReference type="GO" id="GO:0008270">
    <property type="term" value="F:zinc ion binding"/>
    <property type="evidence" value="ECO:0007669"/>
    <property type="project" value="InterPro"/>
</dbReference>
<dbReference type="PROSITE" id="PS50048">
    <property type="entry name" value="ZN2_CY6_FUNGAL_2"/>
    <property type="match status" value="1"/>
</dbReference>
<dbReference type="Proteomes" id="UP000510686">
    <property type="component" value="Chromosome 2"/>
</dbReference>